<protein>
    <submittedName>
        <fullName evidence="1">Uncharacterized protein</fullName>
    </submittedName>
</protein>
<organism evidence="1 2">
    <name type="scientific">Antrihabitans stalactiti</name>
    <dbReference type="NCBI Taxonomy" id="2584121"/>
    <lineage>
        <taxon>Bacteria</taxon>
        <taxon>Bacillati</taxon>
        <taxon>Actinomycetota</taxon>
        <taxon>Actinomycetes</taxon>
        <taxon>Mycobacteriales</taxon>
        <taxon>Nocardiaceae</taxon>
        <taxon>Antrihabitans</taxon>
    </lineage>
</organism>
<dbReference type="RefSeq" id="WP_169585644.1">
    <property type="nucleotide sequence ID" value="NZ_VCQU01000002.1"/>
</dbReference>
<evidence type="ECO:0000313" key="1">
    <source>
        <dbReference type="EMBL" id="NMN94933.1"/>
    </source>
</evidence>
<sequence length="60" mass="6814">MKFVLEIAFDESDQPTAITEIGRALRYWAGNLKHYDLAEPVTEQITDSAYEPIGSWSIQP</sequence>
<name>A0A848K7Z9_9NOCA</name>
<keyword evidence="2" id="KW-1185">Reference proteome</keyword>
<gene>
    <name evidence="1" type="ORF">FGL95_07780</name>
</gene>
<dbReference type="Proteomes" id="UP000535543">
    <property type="component" value="Unassembled WGS sequence"/>
</dbReference>
<comment type="caution">
    <text evidence="1">The sequence shown here is derived from an EMBL/GenBank/DDBJ whole genome shotgun (WGS) entry which is preliminary data.</text>
</comment>
<dbReference type="EMBL" id="VCQU01000002">
    <property type="protein sequence ID" value="NMN94933.1"/>
    <property type="molecule type" value="Genomic_DNA"/>
</dbReference>
<proteinExistence type="predicted"/>
<dbReference type="AlphaFoldDB" id="A0A848K7Z9"/>
<reference evidence="1 2" key="1">
    <citation type="submission" date="2019-05" db="EMBL/GenBank/DDBJ databases">
        <authorList>
            <person name="Lee S.D."/>
        </authorList>
    </citation>
    <scope>NUCLEOTIDE SEQUENCE [LARGE SCALE GENOMIC DNA]</scope>
    <source>
        <strain evidence="1 2">YC2-7</strain>
    </source>
</reference>
<accession>A0A848K7Z9</accession>
<reference evidence="1 2" key="2">
    <citation type="submission" date="2020-06" db="EMBL/GenBank/DDBJ databases">
        <title>Antribacter stalactiti gen. nov., sp. nov., a new member of the family Nacardiaceae isolated from a cave.</title>
        <authorList>
            <person name="Kim I.S."/>
        </authorList>
    </citation>
    <scope>NUCLEOTIDE SEQUENCE [LARGE SCALE GENOMIC DNA]</scope>
    <source>
        <strain evidence="1 2">YC2-7</strain>
    </source>
</reference>
<evidence type="ECO:0000313" key="2">
    <source>
        <dbReference type="Proteomes" id="UP000535543"/>
    </source>
</evidence>